<proteinExistence type="predicted"/>
<dbReference type="InterPro" id="IPR051925">
    <property type="entry name" value="RNA-binding_domain"/>
</dbReference>
<dbReference type="InterPro" id="IPR001890">
    <property type="entry name" value="RNA-binding_CRM"/>
</dbReference>
<organism evidence="5 6">
    <name type="scientific">Bordetella pertussis CHLA-26</name>
    <dbReference type="NCBI Taxonomy" id="1331284"/>
    <lineage>
        <taxon>Bacteria</taxon>
        <taxon>Pseudomonadati</taxon>
        <taxon>Pseudomonadota</taxon>
        <taxon>Betaproteobacteria</taxon>
        <taxon>Burkholderiales</taxon>
        <taxon>Alcaligenaceae</taxon>
        <taxon>Bordetella</taxon>
    </lineage>
</organism>
<name>A0AAI9J028_BORPT</name>
<evidence type="ECO:0000256" key="3">
    <source>
        <dbReference type="SAM" id="MobiDB-lite"/>
    </source>
</evidence>
<gene>
    <name evidence="5" type="ORF">L566_0907</name>
</gene>
<dbReference type="PANTHER" id="PTHR40065">
    <property type="entry name" value="RNA-BINDING PROTEIN YHBY"/>
    <property type="match status" value="1"/>
</dbReference>
<feature type="region of interest" description="Disordered" evidence="3">
    <location>
        <begin position="119"/>
        <end position="220"/>
    </location>
</feature>
<keyword evidence="1 2" id="KW-0694">RNA-binding</keyword>
<evidence type="ECO:0000259" key="4">
    <source>
        <dbReference type="PROSITE" id="PS51295"/>
    </source>
</evidence>
<dbReference type="PANTHER" id="PTHR40065:SF3">
    <property type="entry name" value="RNA-BINDING PROTEIN YHBY"/>
    <property type="match status" value="1"/>
</dbReference>
<dbReference type="GO" id="GO:0003723">
    <property type="term" value="F:RNA binding"/>
    <property type="evidence" value="ECO:0007669"/>
    <property type="project" value="UniProtKB-UniRule"/>
</dbReference>
<dbReference type="Gene3D" id="3.30.110.60">
    <property type="entry name" value="YhbY-like"/>
    <property type="match status" value="1"/>
</dbReference>
<evidence type="ECO:0000256" key="1">
    <source>
        <dbReference type="ARBA" id="ARBA00022884"/>
    </source>
</evidence>
<dbReference type="AlphaFoldDB" id="A0AAI9J028"/>
<feature type="compositionally biased region" description="Low complexity" evidence="3">
    <location>
        <begin position="156"/>
        <end position="165"/>
    </location>
</feature>
<evidence type="ECO:0000313" key="6">
    <source>
        <dbReference type="Proteomes" id="UP000018679"/>
    </source>
</evidence>
<comment type="caution">
    <text evidence="5">The sequence shown here is derived from an EMBL/GenBank/DDBJ whole genome shotgun (WGS) entry which is preliminary data.</text>
</comment>
<dbReference type="SMART" id="SM01103">
    <property type="entry name" value="CRS1_YhbY"/>
    <property type="match status" value="1"/>
</dbReference>
<dbReference type="EMBL" id="AXSB02000031">
    <property type="protein sequence ID" value="ETH30235.1"/>
    <property type="molecule type" value="Genomic_DNA"/>
</dbReference>
<sequence>MLVNPVFGEFILGHYRTIPSMPILELTSRERSDLRSAAHPLRPVVLIGDNGLTDAVLKEIDLALTAHELIKVRAGGDDREAREAMLATICDTLSCAAVHHLGKTLILFRPDLRAAAAKAAADTPAKRRPSEPHTPKKMAAEGKRLTKTRPARKAAEAAAPAAGARPGRDDLNQAGRPARPSTRKASPGHAIPRRSGSALSLRAGARGGLAGRKPARANKR</sequence>
<dbReference type="SUPFAM" id="SSF75471">
    <property type="entry name" value="YhbY-like"/>
    <property type="match status" value="1"/>
</dbReference>
<accession>A0AAI9J028</accession>
<evidence type="ECO:0000256" key="2">
    <source>
        <dbReference type="PROSITE-ProRule" id="PRU00626"/>
    </source>
</evidence>
<reference evidence="5 6" key="1">
    <citation type="journal article" date="2013" name="Genome Announc.">
        <title>Genome Sequences of 28 Bordetella pertussis U.S. Outbreak Strains Dating from 2010 to 2012.</title>
        <authorList>
            <person name="Harvill E.T."/>
            <person name="Goodfield L.L."/>
            <person name="Ivanov Y."/>
            <person name="Meyer J.A."/>
            <person name="Newth C."/>
            <person name="Cassiday P."/>
            <person name="Tondella M.L."/>
            <person name="Liao P."/>
            <person name="Zimmerman J."/>
            <person name="Meert K."/>
            <person name="Wessel D."/>
            <person name="Berger J."/>
            <person name="Dean J.M."/>
            <person name="Holubkov R."/>
            <person name="Burr J."/>
            <person name="Liu T."/>
            <person name="Brinkac L."/>
            <person name="Kim M."/>
            <person name="Losada L."/>
        </authorList>
    </citation>
    <scope>NUCLEOTIDE SEQUENCE [LARGE SCALE GENOMIC DNA]</scope>
    <source>
        <strain evidence="5 6">CHLA-26</strain>
    </source>
</reference>
<dbReference type="InterPro" id="IPR035920">
    <property type="entry name" value="YhbY-like_sf"/>
</dbReference>
<dbReference type="Pfam" id="PF01985">
    <property type="entry name" value="CRS1_YhbY"/>
    <property type="match status" value="1"/>
</dbReference>
<dbReference type="PROSITE" id="PS51295">
    <property type="entry name" value="CRM"/>
    <property type="match status" value="1"/>
</dbReference>
<evidence type="ECO:0000313" key="5">
    <source>
        <dbReference type="EMBL" id="ETH30235.1"/>
    </source>
</evidence>
<protein>
    <submittedName>
        <fullName evidence="5">CRS1/YhbY domain protein</fullName>
    </submittedName>
</protein>
<feature type="domain" description="CRM" evidence="4">
    <location>
        <begin position="24"/>
        <end position="120"/>
    </location>
</feature>
<feature type="compositionally biased region" description="Low complexity" evidence="3">
    <location>
        <begin position="193"/>
        <end position="204"/>
    </location>
</feature>
<feature type="compositionally biased region" description="Basic and acidic residues" evidence="3">
    <location>
        <begin position="124"/>
        <end position="144"/>
    </location>
</feature>
<dbReference type="Proteomes" id="UP000018679">
    <property type="component" value="Unassembled WGS sequence"/>
</dbReference>